<proteinExistence type="predicted"/>
<dbReference type="EMBL" id="CM000851">
    <property type="protein sequence ID" value="KRH00176.1"/>
    <property type="molecule type" value="Genomic_DNA"/>
</dbReference>
<protein>
    <submittedName>
        <fullName evidence="1 2">Uncharacterized protein</fullName>
    </submittedName>
</protein>
<evidence type="ECO:0000313" key="3">
    <source>
        <dbReference type="Proteomes" id="UP000008827"/>
    </source>
</evidence>
<keyword evidence="3" id="KW-1185">Reference proteome</keyword>
<dbReference type="AlphaFoldDB" id="K7MTF5"/>
<dbReference type="Gramene" id="KRH00176">
    <property type="protein sequence ID" value="KRH00176"/>
    <property type="gene ID" value="GLYMA_18G198100"/>
</dbReference>
<evidence type="ECO:0000313" key="1">
    <source>
        <dbReference type="EMBL" id="KRH00176.1"/>
    </source>
</evidence>
<organism evidence="1">
    <name type="scientific">Glycine max</name>
    <name type="common">Soybean</name>
    <name type="synonym">Glycine hispida</name>
    <dbReference type="NCBI Taxonomy" id="3847"/>
    <lineage>
        <taxon>Eukaryota</taxon>
        <taxon>Viridiplantae</taxon>
        <taxon>Streptophyta</taxon>
        <taxon>Embryophyta</taxon>
        <taxon>Tracheophyta</taxon>
        <taxon>Spermatophyta</taxon>
        <taxon>Magnoliopsida</taxon>
        <taxon>eudicotyledons</taxon>
        <taxon>Gunneridae</taxon>
        <taxon>Pentapetalae</taxon>
        <taxon>rosids</taxon>
        <taxon>fabids</taxon>
        <taxon>Fabales</taxon>
        <taxon>Fabaceae</taxon>
        <taxon>Papilionoideae</taxon>
        <taxon>50 kb inversion clade</taxon>
        <taxon>NPAAA clade</taxon>
        <taxon>indigoferoid/millettioid clade</taxon>
        <taxon>Phaseoleae</taxon>
        <taxon>Glycine</taxon>
        <taxon>Glycine subgen. Soja</taxon>
    </lineage>
</organism>
<accession>K7MTF5</accession>
<dbReference type="EnsemblPlants" id="KRH00175">
    <property type="protein sequence ID" value="KRH00175"/>
    <property type="gene ID" value="GLYMA_18G198100"/>
</dbReference>
<dbReference type="Proteomes" id="UP000008827">
    <property type="component" value="Chromosome 18"/>
</dbReference>
<dbReference type="HOGENOM" id="CLU_2296742_0_0_1"/>
<reference evidence="1 2" key="1">
    <citation type="journal article" date="2010" name="Nature">
        <title>Genome sequence of the palaeopolyploid soybean.</title>
        <authorList>
            <person name="Schmutz J."/>
            <person name="Cannon S.B."/>
            <person name="Schlueter J."/>
            <person name="Ma J."/>
            <person name="Mitros T."/>
            <person name="Nelson W."/>
            <person name="Hyten D.L."/>
            <person name="Song Q."/>
            <person name="Thelen J.J."/>
            <person name="Cheng J."/>
            <person name="Xu D."/>
            <person name="Hellsten U."/>
            <person name="May G.D."/>
            <person name="Yu Y."/>
            <person name="Sakurai T."/>
            <person name="Umezawa T."/>
            <person name="Bhattacharyya M.K."/>
            <person name="Sandhu D."/>
            <person name="Valliyodan B."/>
            <person name="Lindquist E."/>
            <person name="Peto M."/>
            <person name="Grant D."/>
            <person name="Shu S."/>
            <person name="Goodstein D."/>
            <person name="Barry K."/>
            <person name="Futrell-Griggs M."/>
            <person name="Abernathy B."/>
            <person name="Du J."/>
            <person name="Tian Z."/>
            <person name="Zhu L."/>
            <person name="Gill N."/>
            <person name="Joshi T."/>
            <person name="Libault M."/>
            <person name="Sethuraman A."/>
            <person name="Zhang X.-C."/>
            <person name="Shinozaki K."/>
            <person name="Nguyen H.T."/>
            <person name="Wing R.A."/>
            <person name="Cregan P."/>
            <person name="Specht J."/>
            <person name="Grimwood J."/>
            <person name="Rokhsar D."/>
            <person name="Stacey G."/>
            <person name="Shoemaker R.C."/>
            <person name="Jackson S.A."/>
        </authorList>
    </citation>
    <scope>NUCLEOTIDE SEQUENCE</scope>
    <source>
        <strain evidence="2">cv. Williams 82</strain>
        <tissue evidence="1">Callus</tissue>
    </source>
</reference>
<dbReference type="EMBL" id="CM000851">
    <property type="protein sequence ID" value="KRH00175.1"/>
    <property type="molecule type" value="Genomic_DNA"/>
</dbReference>
<dbReference type="EnsemblPlants" id="KRH00176">
    <property type="protein sequence ID" value="KRH00176"/>
    <property type="gene ID" value="GLYMA_18G198100"/>
</dbReference>
<dbReference type="InParanoid" id="K7MTF5"/>
<evidence type="ECO:0000313" key="2">
    <source>
        <dbReference type="EnsemblPlants" id="KRH00175"/>
    </source>
</evidence>
<dbReference type="Gramene" id="KRH00175">
    <property type="protein sequence ID" value="KRH00175"/>
    <property type="gene ID" value="GLYMA_18G198100"/>
</dbReference>
<reference evidence="1" key="3">
    <citation type="submission" date="2018-07" db="EMBL/GenBank/DDBJ databases">
        <title>WGS assembly of Glycine max.</title>
        <authorList>
            <person name="Schmutz J."/>
            <person name="Cannon S."/>
            <person name="Schlueter J."/>
            <person name="Ma J."/>
            <person name="Mitros T."/>
            <person name="Nelson W."/>
            <person name="Hyten D."/>
            <person name="Song Q."/>
            <person name="Thelen J."/>
            <person name="Cheng J."/>
            <person name="Xu D."/>
            <person name="Hellsten U."/>
            <person name="May G."/>
            <person name="Yu Y."/>
            <person name="Sakurai T."/>
            <person name="Umezawa T."/>
            <person name="Bhattacharyya M."/>
            <person name="Sandhu D."/>
            <person name="Valliyodan B."/>
            <person name="Lindquist E."/>
            <person name="Peto M."/>
            <person name="Grant D."/>
            <person name="Shu S."/>
            <person name="Goodstein D."/>
            <person name="Barry K."/>
            <person name="Futrell-Griggs M."/>
            <person name="Abernathy B."/>
            <person name="Du J."/>
            <person name="Tian Z."/>
            <person name="Zhu L."/>
            <person name="Gill N."/>
            <person name="Joshi T."/>
            <person name="Libault M."/>
            <person name="Sethuraman A."/>
            <person name="Zhang X."/>
            <person name="Shinozaki K."/>
            <person name="Nguyen H."/>
            <person name="Wing R."/>
            <person name="Cregan P."/>
            <person name="Specht J."/>
            <person name="Grimwood J."/>
            <person name="Rokhsar D."/>
            <person name="Stacey G."/>
            <person name="Shoemaker R."/>
            <person name="Jackson S."/>
        </authorList>
    </citation>
    <scope>NUCLEOTIDE SEQUENCE</scope>
    <source>
        <tissue evidence="1">Callus</tissue>
    </source>
</reference>
<name>K7MTF5_SOYBN</name>
<reference evidence="2" key="2">
    <citation type="submission" date="2018-02" db="UniProtKB">
        <authorList>
            <consortium name="EnsemblPlants"/>
        </authorList>
    </citation>
    <scope>IDENTIFICATION</scope>
    <source>
        <strain evidence="2">Williams 82</strain>
    </source>
</reference>
<gene>
    <name evidence="1" type="ORF">GLYMA_18G198100</name>
</gene>
<dbReference type="PaxDb" id="3847-GLYMA18G42615.1"/>
<sequence length="101" mass="11441">MRSFVGTLPCRLTVSNFCGYPYEFFVIVSAIVDCHGYPFDPTLMSSLAVYPYEDPYARNGYGVGHRTSEVHLGAQSQIANMYFVGFLKVESYIVFWVDPSF</sequence>